<proteinExistence type="predicted"/>
<name>A0AAW2C4P7_9ROSI</name>
<evidence type="ECO:0000313" key="3">
    <source>
        <dbReference type="Proteomes" id="UP001459277"/>
    </source>
</evidence>
<sequence length="261" mass="29149">MKVTNISVRVKKSFAPRSAKPKSTKKGDDSSETCSNIVPFEGDLPLVGNLVLENSPPPSARTRSSRCPTASKSRPIAPRYLLMLLLLAGPEAKPPQPEVNDLNLADFWGSGLPYVDFHGFRVPRDCVSHLEAVYSSRGDFMQGLSLHSSAREHFEVVGSVMNDIKHNFVDTISAERILQWRVAVQELVSVDFAVEFILDHLHEIVRPFFIKKVQPAVDAIDTRIEALRKEVVDLEGHREHLFSSIGGSSHFRDQTLISKLR</sequence>
<dbReference type="EMBL" id="JAZDWU010000009">
    <property type="protein sequence ID" value="KAK9991365.1"/>
    <property type="molecule type" value="Genomic_DNA"/>
</dbReference>
<reference evidence="2 3" key="1">
    <citation type="submission" date="2024-01" db="EMBL/GenBank/DDBJ databases">
        <title>A telomere-to-telomere, gap-free genome of sweet tea (Lithocarpus litseifolius).</title>
        <authorList>
            <person name="Zhou J."/>
        </authorList>
    </citation>
    <scope>NUCLEOTIDE SEQUENCE [LARGE SCALE GENOMIC DNA]</scope>
    <source>
        <strain evidence="2">Zhou-2022a</strain>
        <tissue evidence="2">Leaf</tissue>
    </source>
</reference>
<keyword evidence="3" id="KW-1185">Reference proteome</keyword>
<protein>
    <submittedName>
        <fullName evidence="2">Uncharacterized protein</fullName>
    </submittedName>
</protein>
<dbReference type="Proteomes" id="UP001459277">
    <property type="component" value="Unassembled WGS sequence"/>
</dbReference>
<organism evidence="2 3">
    <name type="scientific">Lithocarpus litseifolius</name>
    <dbReference type="NCBI Taxonomy" id="425828"/>
    <lineage>
        <taxon>Eukaryota</taxon>
        <taxon>Viridiplantae</taxon>
        <taxon>Streptophyta</taxon>
        <taxon>Embryophyta</taxon>
        <taxon>Tracheophyta</taxon>
        <taxon>Spermatophyta</taxon>
        <taxon>Magnoliopsida</taxon>
        <taxon>eudicotyledons</taxon>
        <taxon>Gunneridae</taxon>
        <taxon>Pentapetalae</taxon>
        <taxon>rosids</taxon>
        <taxon>fabids</taxon>
        <taxon>Fagales</taxon>
        <taxon>Fagaceae</taxon>
        <taxon>Lithocarpus</taxon>
    </lineage>
</organism>
<feature type="compositionally biased region" description="Basic residues" evidence="1">
    <location>
        <begin position="12"/>
        <end position="24"/>
    </location>
</feature>
<evidence type="ECO:0000256" key="1">
    <source>
        <dbReference type="SAM" id="MobiDB-lite"/>
    </source>
</evidence>
<feature type="region of interest" description="Disordered" evidence="1">
    <location>
        <begin position="12"/>
        <end position="34"/>
    </location>
</feature>
<evidence type="ECO:0000313" key="2">
    <source>
        <dbReference type="EMBL" id="KAK9991365.1"/>
    </source>
</evidence>
<dbReference type="AlphaFoldDB" id="A0AAW2C4P7"/>
<comment type="caution">
    <text evidence="2">The sequence shown here is derived from an EMBL/GenBank/DDBJ whole genome shotgun (WGS) entry which is preliminary data.</text>
</comment>
<gene>
    <name evidence="2" type="ORF">SO802_026350</name>
</gene>
<accession>A0AAW2C4P7</accession>